<gene>
    <name evidence="4" type="ORF">QCA50_009325</name>
</gene>
<dbReference type="CDD" id="cd05325">
    <property type="entry name" value="carb_red_sniffer_like_SDR_c"/>
    <property type="match status" value="1"/>
</dbReference>
<protein>
    <recommendedName>
        <fullName evidence="6">NAD(P)-binding protein</fullName>
    </recommendedName>
</protein>
<accession>A0AAW0G4Z1</accession>
<dbReference type="PANTHER" id="PTHR43544">
    <property type="entry name" value="SHORT-CHAIN DEHYDROGENASE/REDUCTASE"/>
    <property type="match status" value="1"/>
</dbReference>
<comment type="similarity">
    <text evidence="1">Belongs to the short-chain dehydrogenases/reductases (SDR) family.</text>
</comment>
<sequence>MTVTYFITGANRGIGFQLAKQISADSNNVVIATTRSFANSAALQDLNRPNLHIIEYDVASPLEKMKQDLVPIEEYAPNGVDVVIQNAGIATANQKSILETTEDDLAKHFAVNTIGSVKVYQSIFPYWSKKVNPETVKKFIFISSSVSWVNNFFPMLSSHYGPSKAALNLVVRHIAFDHKSSELDHIKNSIIVPVHPGLVTTDMSKEALGDYNFDESPIPVLKPEESAGCIIKIIDNLEPKDNDTFISYDGTRVSW</sequence>
<keyword evidence="5" id="KW-1185">Reference proteome</keyword>
<evidence type="ECO:0000256" key="2">
    <source>
        <dbReference type="ARBA" id="ARBA00022857"/>
    </source>
</evidence>
<organism evidence="4 5">
    <name type="scientific">Cerrena zonata</name>
    <dbReference type="NCBI Taxonomy" id="2478898"/>
    <lineage>
        <taxon>Eukaryota</taxon>
        <taxon>Fungi</taxon>
        <taxon>Dikarya</taxon>
        <taxon>Basidiomycota</taxon>
        <taxon>Agaricomycotina</taxon>
        <taxon>Agaricomycetes</taxon>
        <taxon>Polyporales</taxon>
        <taxon>Cerrenaceae</taxon>
        <taxon>Cerrena</taxon>
    </lineage>
</organism>
<dbReference type="InterPro" id="IPR051468">
    <property type="entry name" value="Fungal_SecMetab_SDRs"/>
</dbReference>
<dbReference type="Proteomes" id="UP001385951">
    <property type="component" value="Unassembled WGS sequence"/>
</dbReference>
<evidence type="ECO:0000313" key="5">
    <source>
        <dbReference type="Proteomes" id="UP001385951"/>
    </source>
</evidence>
<dbReference type="SUPFAM" id="SSF51735">
    <property type="entry name" value="NAD(P)-binding Rossmann-fold domains"/>
    <property type="match status" value="1"/>
</dbReference>
<keyword evidence="3" id="KW-0560">Oxidoreductase</keyword>
<dbReference type="PRINTS" id="PR00081">
    <property type="entry name" value="GDHRDH"/>
</dbReference>
<evidence type="ECO:0000313" key="4">
    <source>
        <dbReference type="EMBL" id="KAK7687457.1"/>
    </source>
</evidence>
<dbReference type="PANTHER" id="PTHR43544:SF7">
    <property type="entry name" value="NADB-LER2"/>
    <property type="match status" value="1"/>
</dbReference>
<dbReference type="GO" id="GO:0016491">
    <property type="term" value="F:oxidoreductase activity"/>
    <property type="evidence" value="ECO:0007669"/>
    <property type="project" value="UniProtKB-KW"/>
</dbReference>
<dbReference type="GO" id="GO:0005737">
    <property type="term" value="C:cytoplasm"/>
    <property type="evidence" value="ECO:0007669"/>
    <property type="project" value="TreeGrafter"/>
</dbReference>
<dbReference type="InterPro" id="IPR002347">
    <property type="entry name" value="SDR_fam"/>
</dbReference>
<dbReference type="Pfam" id="PF00106">
    <property type="entry name" value="adh_short"/>
    <property type="match status" value="1"/>
</dbReference>
<evidence type="ECO:0008006" key="6">
    <source>
        <dbReference type="Google" id="ProtNLM"/>
    </source>
</evidence>
<keyword evidence="2" id="KW-0521">NADP</keyword>
<comment type="caution">
    <text evidence="4">The sequence shown here is derived from an EMBL/GenBank/DDBJ whole genome shotgun (WGS) entry which is preliminary data.</text>
</comment>
<dbReference type="EMBL" id="JASBNA010000013">
    <property type="protein sequence ID" value="KAK7687457.1"/>
    <property type="molecule type" value="Genomic_DNA"/>
</dbReference>
<proteinExistence type="inferred from homology"/>
<evidence type="ECO:0000256" key="1">
    <source>
        <dbReference type="ARBA" id="ARBA00006484"/>
    </source>
</evidence>
<evidence type="ECO:0000256" key="3">
    <source>
        <dbReference type="ARBA" id="ARBA00023002"/>
    </source>
</evidence>
<name>A0AAW0G4Z1_9APHY</name>
<dbReference type="AlphaFoldDB" id="A0AAW0G4Z1"/>
<dbReference type="Gene3D" id="3.40.50.720">
    <property type="entry name" value="NAD(P)-binding Rossmann-like Domain"/>
    <property type="match status" value="1"/>
</dbReference>
<reference evidence="4 5" key="1">
    <citation type="submission" date="2022-09" db="EMBL/GenBank/DDBJ databases">
        <authorList>
            <person name="Palmer J.M."/>
        </authorList>
    </citation>
    <scope>NUCLEOTIDE SEQUENCE [LARGE SCALE GENOMIC DNA]</scope>
    <source>
        <strain evidence="4 5">DSM 7382</strain>
    </source>
</reference>
<dbReference type="InterPro" id="IPR036291">
    <property type="entry name" value="NAD(P)-bd_dom_sf"/>
</dbReference>